<feature type="transmembrane region" description="Helical" evidence="1">
    <location>
        <begin position="14"/>
        <end position="32"/>
    </location>
</feature>
<keyword evidence="1" id="KW-1133">Transmembrane helix</keyword>
<dbReference type="InterPro" id="IPR050768">
    <property type="entry name" value="UPF0353/GerABKA_families"/>
</dbReference>
<keyword evidence="1" id="KW-0472">Membrane</keyword>
<dbReference type="Gene3D" id="3.40.50.410">
    <property type="entry name" value="von Willebrand factor, type A domain"/>
    <property type="match status" value="1"/>
</dbReference>
<sequence>MMELLESLEWRAPVWWWLALYPWVFGILRGIWQHKKHNPCAEPELLPWAQARTAPGFGAGRLWRYLLVALAWLLFALALSGPRLVEQDYGEAGSSRGELVLVFDLSLSITARDVAPSRLERSRQALEYLLKTAHGQKIGLVVYAARPHLLTPVTQDMNLLRHDLGLLRHGLLPSEGSELPDALAFAGQQFREPSAPRGLLLISDGGLAEGDDAGRGRLQTTVQELAGRGIPVHVLAAGTPGGAALQAPDGSWLMHDAEPVIASLHEQRLQGLAQQSGGVYARLGDGEEAWQKLYEEIIGRLSPAGRNDNDRGLVAWKELYSWFLLPAVLLMLLSRVSFSRNAVLQGSIPGLLLISLLGSIVPRPVQADDQAWQQMAHQAYAQKSYLEAHKAYARVPGYAGRMGEGSSAYQLKKYTEAAALFTQAVLDASTDRER</sequence>
<evidence type="ECO:0000256" key="1">
    <source>
        <dbReference type="SAM" id="Phobius"/>
    </source>
</evidence>
<proteinExistence type="predicted"/>
<evidence type="ECO:0000313" key="3">
    <source>
        <dbReference type="EMBL" id="HEC06118.1"/>
    </source>
</evidence>
<protein>
    <submittedName>
        <fullName evidence="3">VWA domain-containing protein</fullName>
    </submittedName>
</protein>
<dbReference type="PANTHER" id="PTHR22550:SF14">
    <property type="entry name" value="VWFA DOMAIN-CONTAINING PROTEIN"/>
    <property type="match status" value="1"/>
</dbReference>
<dbReference type="InterPro" id="IPR036465">
    <property type="entry name" value="vWFA_dom_sf"/>
</dbReference>
<feature type="transmembrane region" description="Helical" evidence="1">
    <location>
        <begin position="62"/>
        <end position="79"/>
    </location>
</feature>
<dbReference type="AlphaFoldDB" id="A0A831RXB4"/>
<feature type="domain" description="VWFA" evidence="2">
    <location>
        <begin position="98"/>
        <end position="297"/>
    </location>
</feature>
<dbReference type="SUPFAM" id="SSF53300">
    <property type="entry name" value="vWA-like"/>
    <property type="match status" value="1"/>
</dbReference>
<dbReference type="Pfam" id="PF13519">
    <property type="entry name" value="VWA_2"/>
    <property type="match status" value="1"/>
</dbReference>
<feature type="non-terminal residue" evidence="3">
    <location>
        <position position="434"/>
    </location>
</feature>
<comment type="caution">
    <text evidence="3">The sequence shown here is derived from an EMBL/GenBank/DDBJ whole genome shotgun (WGS) entry which is preliminary data.</text>
</comment>
<dbReference type="Proteomes" id="UP000886339">
    <property type="component" value="Unassembled WGS sequence"/>
</dbReference>
<dbReference type="SMART" id="SM00327">
    <property type="entry name" value="VWA"/>
    <property type="match status" value="1"/>
</dbReference>
<accession>A0A831RXB4</accession>
<keyword evidence="1" id="KW-0812">Transmembrane</keyword>
<name>A0A831RXB4_9GAMM</name>
<reference evidence="3" key="1">
    <citation type="journal article" date="2020" name="mSystems">
        <title>Genome- and Community-Level Interaction Insights into Carbon Utilization and Element Cycling Functions of Hydrothermarchaeota in Hydrothermal Sediment.</title>
        <authorList>
            <person name="Zhou Z."/>
            <person name="Liu Y."/>
            <person name="Xu W."/>
            <person name="Pan J."/>
            <person name="Luo Z.H."/>
            <person name="Li M."/>
        </authorList>
    </citation>
    <scope>NUCLEOTIDE SEQUENCE [LARGE SCALE GENOMIC DNA]</scope>
    <source>
        <strain evidence="3">HyVt-458</strain>
    </source>
</reference>
<gene>
    <name evidence="3" type="ORF">ENJ12_04670</name>
</gene>
<dbReference type="InterPro" id="IPR002035">
    <property type="entry name" value="VWF_A"/>
</dbReference>
<organism evidence="3">
    <name type="scientific">Thiolapillus brandeum</name>
    <dbReference type="NCBI Taxonomy" id="1076588"/>
    <lineage>
        <taxon>Bacteria</taxon>
        <taxon>Pseudomonadati</taxon>
        <taxon>Pseudomonadota</taxon>
        <taxon>Gammaproteobacteria</taxon>
        <taxon>Chromatiales</taxon>
        <taxon>Sedimenticolaceae</taxon>
        <taxon>Thiolapillus</taxon>
    </lineage>
</organism>
<dbReference type="PANTHER" id="PTHR22550">
    <property type="entry name" value="SPORE GERMINATION PROTEIN"/>
    <property type="match status" value="1"/>
</dbReference>
<dbReference type="EMBL" id="DRLF01000170">
    <property type="protein sequence ID" value="HEC06118.1"/>
    <property type="molecule type" value="Genomic_DNA"/>
</dbReference>
<dbReference type="PROSITE" id="PS50234">
    <property type="entry name" value="VWFA"/>
    <property type="match status" value="1"/>
</dbReference>
<evidence type="ECO:0000259" key="2">
    <source>
        <dbReference type="PROSITE" id="PS50234"/>
    </source>
</evidence>